<sequence>MISHLNDKHPKCLCLQMAPRQLNILHHSVEIIVMATDILFRNNVSIEPLFFECWSEKIFEL</sequence>
<gene>
    <name evidence="1" type="ORF">BpHYR1_052809</name>
</gene>
<dbReference type="Proteomes" id="UP000276133">
    <property type="component" value="Unassembled WGS sequence"/>
</dbReference>
<proteinExistence type="predicted"/>
<keyword evidence="2" id="KW-1185">Reference proteome</keyword>
<name>A0A3M7R0G5_BRAPC</name>
<protein>
    <submittedName>
        <fullName evidence="1">Uncharacterized protein</fullName>
    </submittedName>
</protein>
<reference evidence="1 2" key="1">
    <citation type="journal article" date="2018" name="Sci. Rep.">
        <title>Genomic signatures of local adaptation to the degree of environmental predictability in rotifers.</title>
        <authorList>
            <person name="Franch-Gras L."/>
            <person name="Hahn C."/>
            <person name="Garcia-Roger E.M."/>
            <person name="Carmona M.J."/>
            <person name="Serra M."/>
            <person name="Gomez A."/>
        </authorList>
    </citation>
    <scope>NUCLEOTIDE SEQUENCE [LARGE SCALE GENOMIC DNA]</scope>
    <source>
        <strain evidence="1">HYR1</strain>
    </source>
</reference>
<comment type="caution">
    <text evidence="1">The sequence shown here is derived from an EMBL/GenBank/DDBJ whole genome shotgun (WGS) entry which is preliminary data.</text>
</comment>
<evidence type="ECO:0000313" key="1">
    <source>
        <dbReference type="EMBL" id="RNA17056.1"/>
    </source>
</evidence>
<evidence type="ECO:0000313" key="2">
    <source>
        <dbReference type="Proteomes" id="UP000276133"/>
    </source>
</evidence>
<dbReference type="EMBL" id="REGN01004545">
    <property type="protein sequence ID" value="RNA17056.1"/>
    <property type="molecule type" value="Genomic_DNA"/>
</dbReference>
<dbReference type="AlphaFoldDB" id="A0A3M7R0G5"/>
<organism evidence="1 2">
    <name type="scientific">Brachionus plicatilis</name>
    <name type="common">Marine rotifer</name>
    <name type="synonym">Brachionus muelleri</name>
    <dbReference type="NCBI Taxonomy" id="10195"/>
    <lineage>
        <taxon>Eukaryota</taxon>
        <taxon>Metazoa</taxon>
        <taxon>Spiralia</taxon>
        <taxon>Gnathifera</taxon>
        <taxon>Rotifera</taxon>
        <taxon>Eurotatoria</taxon>
        <taxon>Monogononta</taxon>
        <taxon>Pseudotrocha</taxon>
        <taxon>Ploima</taxon>
        <taxon>Brachionidae</taxon>
        <taxon>Brachionus</taxon>
    </lineage>
</organism>
<accession>A0A3M7R0G5</accession>